<organism evidence="3 4">
    <name type="scientific">Acrasis kona</name>
    <dbReference type="NCBI Taxonomy" id="1008807"/>
    <lineage>
        <taxon>Eukaryota</taxon>
        <taxon>Discoba</taxon>
        <taxon>Heterolobosea</taxon>
        <taxon>Tetramitia</taxon>
        <taxon>Eutetramitia</taxon>
        <taxon>Acrasidae</taxon>
        <taxon>Acrasis</taxon>
    </lineage>
</organism>
<feature type="transmembrane region" description="Helical" evidence="1">
    <location>
        <begin position="242"/>
        <end position="263"/>
    </location>
</feature>
<dbReference type="InterPro" id="IPR024370">
    <property type="entry name" value="PBP_domain"/>
</dbReference>
<keyword evidence="1" id="KW-0472">Membrane</keyword>
<keyword evidence="4" id="KW-1185">Reference proteome</keyword>
<feature type="domain" description="Guanylate cyclase" evidence="2">
    <location>
        <begin position="281"/>
        <end position="418"/>
    </location>
</feature>
<dbReference type="Gene3D" id="3.40.190.10">
    <property type="entry name" value="Periplasmic binding protein-like II"/>
    <property type="match status" value="1"/>
</dbReference>
<keyword evidence="1" id="KW-1133">Transmembrane helix</keyword>
<protein>
    <submittedName>
        <fullName evidence="3">Adenylate cyclase</fullName>
    </submittedName>
</protein>
<dbReference type="CDD" id="cd07302">
    <property type="entry name" value="CHD"/>
    <property type="match status" value="1"/>
</dbReference>
<dbReference type="GO" id="GO:0009190">
    <property type="term" value="P:cyclic nucleotide biosynthetic process"/>
    <property type="evidence" value="ECO:0007669"/>
    <property type="project" value="InterPro"/>
</dbReference>
<dbReference type="SMART" id="SM00044">
    <property type="entry name" value="CYCc"/>
    <property type="match status" value="1"/>
</dbReference>
<dbReference type="InterPro" id="IPR050697">
    <property type="entry name" value="Adenylyl/Guanylyl_Cyclase_3/4"/>
</dbReference>
<dbReference type="Gene3D" id="3.30.70.1230">
    <property type="entry name" value="Nucleotide cyclase"/>
    <property type="match status" value="1"/>
</dbReference>
<reference evidence="3 4" key="1">
    <citation type="submission" date="2024-03" db="EMBL/GenBank/DDBJ databases">
        <title>The Acrasis kona genome and developmental transcriptomes reveal deep origins of eukaryotic multicellular pathways.</title>
        <authorList>
            <person name="Sheikh S."/>
            <person name="Fu C.-J."/>
            <person name="Brown M.W."/>
            <person name="Baldauf S.L."/>
        </authorList>
    </citation>
    <scope>NUCLEOTIDE SEQUENCE [LARGE SCALE GENOMIC DNA]</scope>
    <source>
        <strain evidence="3 4">ATCC MYA-3509</strain>
    </source>
</reference>
<gene>
    <name evidence="3" type="ORF">AKO1_001982</name>
</gene>
<evidence type="ECO:0000256" key="1">
    <source>
        <dbReference type="SAM" id="Phobius"/>
    </source>
</evidence>
<proteinExistence type="predicted"/>
<dbReference type="InterPro" id="IPR001054">
    <property type="entry name" value="A/G_cyclase"/>
</dbReference>
<dbReference type="SUPFAM" id="SSF53850">
    <property type="entry name" value="Periplasmic binding protein-like II"/>
    <property type="match status" value="1"/>
</dbReference>
<evidence type="ECO:0000313" key="3">
    <source>
        <dbReference type="EMBL" id="KAL0486379.1"/>
    </source>
</evidence>
<sequence>MWNDSYIQSLNPALVLPAKPITVVVRQDSSGTTDIFTSALSTFDSKWASTVGRSQLPLWPTRNTSLFMTAPQSIGMSKAVLLSPYSIGYNTYSLTINIQQSFASFKNSQGIIVLPTLVGITSALSQAINFMQSNFETDLTLVDEATWPISGVSYMMFKARNMTDCDQALALYKYMSWILSVSETSADVMISTLQFASLPKAIKAKIQSAIDVNFYCQGAPVISLLPKNDQELVIALTSTGSIALAVVLIVILIIVAVLVLIIMRLKRQVNFIDEGPTGKICIMFTDVQNSTFTWKTCGQNMATAIAIHNKIIRNCILRHDGYEVKNLGDSFMVVFSDHLKAVRCANDIQLSLLHGAWPEDVLKIDTASELIDEFGCLLFRGLRVRIGIAVGDPTPVLDTVTRRTDYFGDCINLSSRIESVCEGGLSYMSSEVRDLLSSEPGLLPEKLLIRPAGIYSLQGIPDPQELFLLLPNELEARHGRTIPNTKKESLMIAQGDTMNAMSASSTRVQSKYVQDEYKHLEV</sequence>
<evidence type="ECO:0000259" key="2">
    <source>
        <dbReference type="PROSITE" id="PS50125"/>
    </source>
</evidence>
<dbReference type="Pfam" id="PF00211">
    <property type="entry name" value="Guanylate_cyc"/>
    <property type="match status" value="1"/>
</dbReference>
<dbReference type="Pfam" id="PF12849">
    <property type="entry name" value="PBP_like_2"/>
    <property type="match status" value="1"/>
</dbReference>
<comment type="caution">
    <text evidence="3">The sequence shown here is derived from an EMBL/GenBank/DDBJ whole genome shotgun (WGS) entry which is preliminary data.</text>
</comment>
<accession>A0AAW2ZAS0</accession>
<name>A0AAW2ZAS0_9EUKA</name>
<dbReference type="SUPFAM" id="SSF55073">
    <property type="entry name" value="Nucleotide cyclase"/>
    <property type="match status" value="1"/>
</dbReference>
<evidence type="ECO:0000313" key="4">
    <source>
        <dbReference type="Proteomes" id="UP001431209"/>
    </source>
</evidence>
<dbReference type="PANTHER" id="PTHR43081:SF1">
    <property type="entry name" value="ADENYLATE CYCLASE, TERMINAL-DIFFERENTIATION SPECIFIC"/>
    <property type="match status" value="1"/>
</dbReference>
<dbReference type="GO" id="GO:0035556">
    <property type="term" value="P:intracellular signal transduction"/>
    <property type="evidence" value="ECO:0007669"/>
    <property type="project" value="InterPro"/>
</dbReference>
<dbReference type="PANTHER" id="PTHR43081">
    <property type="entry name" value="ADENYLATE CYCLASE, TERMINAL-DIFFERENTIATION SPECIFIC-RELATED"/>
    <property type="match status" value="1"/>
</dbReference>
<dbReference type="AlphaFoldDB" id="A0AAW2ZAS0"/>
<dbReference type="Proteomes" id="UP001431209">
    <property type="component" value="Unassembled WGS sequence"/>
</dbReference>
<dbReference type="PROSITE" id="PS50125">
    <property type="entry name" value="GUANYLATE_CYCLASE_2"/>
    <property type="match status" value="1"/>
</dbReference>
<keyword evidence="1" id="KW-0812">Transmembrane</keyword>
<dbReference type="EMBL" id="JAOPGA020001228">
    <property type="protein sequence ID" value="KAL0486379.1"/>
    <property type="molecule type" value="Genomic_DNA"/>
</dbReference>
<dbReference type="InterPro" id="IPR029787">
    <property type="entry name" value="Nucleotide_cyclase"/>
</dbReference>